<proteinExistence type="predicted"/>
<evidence type="ECO:0000313" key="1">
    <source>
        <dbReference type="EMBL" id="MDK9580773.1"/>
    </source>
</evidence>
<organism evidence="1 2">
    <name type="scientific">Sneathia sanguinegens</name>
    <dbReference type="NCBI Taxonomy" id="40543"/>
    <lineage>
        <taxon>Bacteria</taxon>
        <taxon>Fusobacteriati</taxon>
        <taxon>Fusobacteriota</taxon>
        <taxon>Fusobacteriia</taxon>
        <taxon>Fusobacteriales</taxon>
        <taxon>Leptotrichiaceae</taxon>
        <taxon>Sneathia</taxon>
    </lineage>
</organism>
<comment type="caution">
    <text evidence="1">The sequence shown here is derived from an EMBL/GenBank/DDBJ whole genome shotgun (WGS) entry which is preliminary data.</text>
</comment>
<dbReference type="Proteomes" id="UP001225134">
    <property type="component" value="Unassembled WGS sequence"/>
</dbReference>
<dbReference type="EMBL" id="JASSPP010000006">
    <property type="protein sequence ID" value="MDK9580773.1"/>
    <property type="molecule type" value="Genomic_DNA"/>
</dbReference>
<evidence type="ECO:0000313" key="2">
    <source>
        <dbReference type="Proteomes" id="UP001225134"/>
    </source>
</evidence>
<sequence length="47" mass="5775">MYYNLQIGKRNMLFTYYHEDDIELGTYCKVEYNHKIEEGIIVQKKNK</sequence>
<keyword evidence="2" id="KW-1185">Reference proteome</keyword>
<dbReference type="RefSeq" id="WP_285153031.1">
    <property type="nucleotide sequence ID" value="NZ_JASSPP010000006.1"/>
</dbReference>
<gene>
    <name evidence="1" type="ORF">QQA45_04490</name>
</gene>
<name>A0ABT7HJT1_9FUSO</name>
<protein>
    <submittedName>
        <fullName evidence="1">Uncharacterized protein</fullName>
    </submittedName>
</protein>
<accession>A0ABT7HJT1</accession>
<reference evidence="1 2" key="1">
    <citation type="submission" date="2023-06" db="EMBL/GenBank/DDBJ databases">
        <title>Antibody response to the Sneathia vaginalis cytopathogenic toxin A during pregnancy.</title>
        <authorList>
            <person name="Mccoy Z.T."/>
            <person name="Serrano M.G."/>
            <person name="Spaine K."/>
            <person name="Edwards D.J."/>
            <person name="Buck G.A."/>
            <person name="Jefferson K."/>
        </authorList>
    </citation>
    <scope>NUCLEOTIDE SEQUENCE [LARGE SCALE GENOMIC DNA]</scope>
    <source>
        <strain evidence="1 2">CCUG 42621</strain>
    </source>
</reference>